<dbReference type="InterPro" id="IPR041614">
    <property type="entry name" value="DprA_WH"/>
</dbReference>
<sequence length="379" mass="41160">MIVESNESDLDLIAWLTLYFTPRLGPKGMSKLLSKASATQLVTYDPPQLLALGLTEAQVRSIQQPNQLYLMQCLEWLHASTEHHIITLQSESYPPLLKQISAPPAVLFVKGDLKALHQPQIALVGSRHASIDGLNNAKHFAAALVQHGLVVTSGLALGIDGYAHDGALTAKGKTIAVLGCGLEHVYPARHRKLAARVVQNGALVSEFHPRTLPKASNFPRRNRIISGLSLGVLVVEAAEKSGSLITARYAAEQGREVFAIPGSIQVPQARGCNSLIQQGACLVQSEQDVLNEIDTLLRWSNINKPLMQIEHSLEKEQKEQLPFAKLLANVGAEVTPVDILAQRTNIPVQEVMMQLLELELSGHVVAVSGGYIRKGRGKL</sequence>
<dbReference type="SUPFAM" id="SSF102405">
    <property type="entry name" value="MCP/YpsA-like"/>
    <property type="match status" value="1"/>
</dbReference>
<dbReference type="RefSeq" id="WP_065545885.1">
    <property type="nucleotide sequence ID" value="NZ_CP016414.1"/>
</dbReference>
<dbReference type="STRING" id="45658.VSVS12_00255"/>
<protein>
    <submittedName>
        <fullName evidence="5">Protein smf</fullName>
    </submittedName>
</protein>
<dbReference type="Gene3D" id="3.40.50.450">
    <property type="match status" value="1"/>
</dbReference>
<accession>A0A1C7FEF4</accession>
<evidence type="ECO:0000259" key="4">
    <source>
        <dbReference type="Pfam" id="PF25317"/>
    </source>
</evidence>
<dbReference type="InterPro" id="IPR036388">
    <property type="entry name" value="WH-like_DNA-bd_sf"/>
</dbReference>
<dbReference type="InterPro" id="IPR057666">
    <property type="entry name" value="DrpA_SLOG"/>
</dbReference>
<evidence type="ECO:0000313" key="5">
    <source>
        <dbReference type="EMBL" id="ANU37823.1"/>
    </source>
</evidence>
<keyword evidence="6" id="KW-1185">Reference proteome</keyword>
<dbReference type="GeneID" id="96872219"/>
<name>A0A1C7FEF4_9VIBR</name>
<evidence type="ECO:0000256" key="1">
    <source>
        <dbReference type="ARBA" id="ARBA00006525"/>
    </source>
</evidence>
<feature type="domain" description="Smf/DprA SLOG" evidence="2">
    <location>
        <begin position="85"/>
        <end position="293"/>
    </location>
</feature>
<dbReference type="PATRIC" id="fig|45658.7.peg.2706"/>
<dbReference type="PANTHER" id="PTHR43022:SF1">
    <property type="entry name" value="PROTEIN SMF"/>
    <property type="match status" value="1"/>
</dbReference>
<feature type="domain" description="Smf/DprA SAM" evidence="4">
    <location>
        <begin position="14"/>
        <end position="74"/>
    </location>
</feature>
<evidence type="ECO:0000313" key="6">
    <source>
        <dbReference type="Proteomes" id="UP000092528"/>
    </source>
</evidence>
<organism evidence="5 6">
    <name type="scientific">Vibrio scophthalmi</name>
    <dbReference type="NCBI Taxonomy" id="45658"/>
    <lineage>
        <taxon>Bacteria</taxon>
        <taxon>Pseudomonadati</taxon>
        <taxon>Pseudomonadota</taxon>
        <taxon>Gammaproteobacteria</taxon>
        <taxon>Vibrionales</taxon>
        <taxon>Vibrionaceae</taxon>
        <taxon>Vibrio</taxon>
    </lineage>
</organism>
<proteinExistence type="inferred from homology"/>
<comment type="similarity">
    <text evidence="1">Belongs to the DprA/Smf family.</text>
</comment>
<dbReference type="Pfam" id="PF02481">
    <property type="entry name" value="DNA_processg_A"/>
    <property type="match status" value="1"/>
</dbReference>
<dbReference type="InterPro" id="IPR057338">
    <property type="entry name" value="DprA_SAM"/>
</dbReference>
<dbReference type="InterPro" id="IPR003488">
    <property type="entry name" value="DprA"/>
</dbReference>
<dbReference type="Gene3D" id="1.10.10.10">
    <property type="entry name" value="Winged helix-like DNA-binding domain superfamily/Winged helix DNA-binding domain"/>
    <property type="match status" value="1"/>
</dbReference>
<dbReference type="Pfam" id="PF17782">
    <property type="entry name" value="WHD_DprA"/>
    <property type="match status" value="1"/>
</dbReference>
<dbReference type="EMBL" id="CP016414">
    <property type="protein sequence ID" value="ANU37823.1"/>
    <property type="molecule type" value="Genomic_DNA"/>
</dbReference>
<feature type="domain" description="DprA winged helix" evidence="3">
    <location>
        <begin position="324"/>
        <end position="370"/>
    </location>
</feature>
<dbReference type="GO" id="GO:0009294">
    <property type="term" value="P:DNA-mediated transformation"/>
    <property type="evidence" value="ECO:0007669"/>
    <property type="project" value="InterPro"/>
</dbReference>
<dbReference type="Pfam" id="PF25317">
    <property type="entry name" value="SAM_SMF"/>
    <property type="match status" value="1"/>
</dbReference>
<gene>
    <name evidence="5" type="ORF">VSVS05_02752</name>
</gene>
<dbReference type="PANTHER" id="PTHR43022">
    <property type="entry name" value="PROTEIN SMF"/>
    <property type="match status" value="1"/>
</dbReference>
<evidence type="ECO:0000259" key="2">
    <source>
        <dbReference type="Pfam" id="PF02481"/>
    </source>
</evidence>
<evidence type="ECO:0000259" key="3">
    <source>
        <dbReference type="Pfam" id="PF17782"/>
    </source>
</evidence>
<dbReference type="AlphaFoldDB" id="A0A1C7FEF4"/>
<reference evidence="5 6" key="1">
    <citation type="submission" date="2016-07" db="EMBL/GenBank/DDBJ databases">
        <title>Genome sequencing of Vibrio scophthalmi strain VS-05, an isolated from Paralichthys olivaceus.</title>
        <authorList>
            <person name="Han H.-J."/>
        </authorList>
    </citation>
    <scope>NUCLEOTIDE SEQUENCE [LARGE SCALE GENOMIC DNA]</scope>
    <source>
        <strain evidence="5 6">VS-05</strain>
    </source>
</reference>
<dbReference type="NCBIfam" id="TIGR00732">
    <property type="entry name" value="dprA"/>
    <property type="match status" value="1"/>
</dbReference>
<dbReference type="Proteomes" id="UP000092528">
    <property type="component" value="Chromosome 1"/>
</dbReference>